<evidence type="ECO:0000313" key="3">
    <source>
        <dbReference type="Proteomes" id="UP000192872"/>
    </source>
</evidence>
<dbReference type="EMBL" id="LWDL01000010">
    <property type="protein sequence ID" value="OQW53172.1"/>
    <property type="molecule type" value="Genomic_DNA"/>
</dbReference>
<evidence type="ECO:0000256" key="1">
    <source>
        <dbReference type="SAM" id="MobiDB-lite"/>
    </source>
</evidence>
<feature type="region of interest" description="Disordered" evidence="1">
    <location>
        <begin position="67"/>
        <end position="86"/>
    </location>
</feature>
<sequence length="100" mass="10532">MAVRKALRAGRITVEGDGTINAQKADRAWGLSSNPAQVRPVAKSPPTTRGTPRPVPMAAVEAVRETLRESTNPRPSEVGCSRLPNSTTIRSATADLIAAT</sequence>
<gene>
    <name evidence="2" type="ORF">A4S15_05185</name>
</gene>
<dbReference type="RefSeq" id="WP_376803084.1">
    <property type="nucleotide sequence ID" value="NZ_DBNB01000038.1"/>
</dbReference>
<feature type="region of interest" description="Disordered" evidence="1">
    <location>
        <begin position="25"/>
        <end position="55"/>
    </location>
</feature>
<reference evidence="2 3" key="1">
    <citation type="journal article" date="2017" name="Water Res.">
        <title>Comammox in drinking water systems.</title>
        <authorList>
            <person name="Wang Y."/>
            <person name="Ma L."/>
            <person name="Mao Y."/>
            <person name="Jiang X."/>
            <person name="Xia Y."/>
            <person name="Yu K."/>
            <person name="Li B."/>
            <person name="Zhang T."/>
        </authorList>
    </citation>
    <scope>NUCLEOTIDE SEQUENCE [LARGE SCALE GENOMIC DNA]</scope>
    <source>
        <strain evidence="2">SG_bin8</strain>
    </source>
</reference>
<protein>
    <submittedName>
        <fullName evidence="2">Uncharacterized protein</fullName>
    </submittedName>
</protein>
<dbReference type="Proteomes" id="UP000192872">
    <property type="component" value="Unassembled WGS sequence"/>
</dbReference>
<evidence type="ECO:0000313" key="2">
    <source>
        <dbReference type="EMBL" id="OQW53172.1"/>
    </source>
</evidence>
<name>A0A1W9I0T9_9HYPH</name>
<organism evidence="2 3">
    <name type="scientific">Candidatus Raskinella chloraquaticus</name>
    <dbReference type="NCBI Taxonomy" id="1951219"/>
    <lineage>
        <taxon>Bacteria</taxon>
        <taxon>Pseudomonadati</taxon>
        <taxon>Pseudomonadota</taxon>
        <taxon>Alphaproteobacteria</taxon>
        <taxon>Hyphomicrobiales</taxon>
        <taxon>Phreatobacteraceae</taxon>
        <taxon>Candidatus Raskinella</taxon>
    </lineage>
</organism>
<proteinExistence type="predicted"/>
<comment type="caution">
    <text evidence="2">The sequence shown here is derived from an EMBL/GenBank/DDBJ whole genome shotgun (WGS) entry which is preliminary data.</text>
</comment>
<dbReference type="AlphaFoldDB" id="A0A1W9I0T9"/>
<accession>A0A1W9I0T9</accession>